<accession>A0ABQ2LR56</accession>
<dbReference type="Proteomes" id="UP000642509">
    <property type="component" value="Unassembled WGS sequence"/>
</dbReference>
<dbReference type="PANTHER" id="PTHR43471:SF12">
    <property type="entry name" value="HYPOTHETICAL MEMBRANE PROTEIN, CONSERVED"/>
    <property type="match status" value="1"/>
</dbReference>
<feature type="transmembrane region" description="Helical" evidence="1">
    <location>
        <begin position="190"/>
        <end position="213"/>
    </location>
</feature>
<evidence type="ECO:0000313" key="2">
    <source>
        <dbReference type="EMBL" id="GGO42150.1"/>
    </source>
</evidence>
<organism evidence="2 3">
    <name type="scientific">Citricoccus zhacaiensis</name>
    <dbReference type="NCBI Taxonomy" id="489142"/>
    <lineage>
        <taxon>Bacteria</taxon>
        <taxon>Bacillati</taxon>
        <taxon>Actinomycetota</taxon>
        <taxon>Actinomycetes</taxon>
        <taxon>Micrococcales</taxon>
        <taxon>Micrococcaceae</taxon>
        <taxon>Citricoccus</taxon>
    </lineage>
</organism>
<comment type="caution">
    <text evidence="2">The sequence shown here is derived from an EMBL/GenBank/DDBJ whole genome shotgun (WGS) entry which is preliminary data.</text>
</comment>
<gene>
    <name evidence="2" type="ORF">GCM10010977_07250</name>
</gene>
<dbReference type="PANTHER" id="PTHR43471">
    <property type="entry name" value="ABC TRANSPORTER PERMEASE"/>
    <property type="match status" value="1"/>
</dbReference>
<keyword evidence="1" id="KW-0812">Transmembrane</keyword>
<feature type="transmembrane region" description="Helical" evidence="1">
    <location>
        <begin position="158"/>
        <end position="178"/>
    </location>
</feature>
<evidence type="ECO:0000313" key="3">
    <source>
        <dbReference type="Proteomes" id="UP000642509"/>
    </source>
</evidence>
<feature type="transmembrane region" description="Helical" evidence="1">
    <location>
        <begin position="77"/>
        <end position="97"/>
    </location>
</feature>
<feature type="transmembrane region" description="Helical" evidence="1">
    <location>
        <begin position="345"/>
        <end position="364"/>
    </location>
</feature>
<name>A0ABQ2LR56_9MICC</name>
<reference evidence="3" key="1">
    <citation type="journal article" date="2019" name="Int. J. Syst. Evol. Microbiol.">
        <title>The Global Catalogue of Microorganisms (GCM) 10K type strain sequencing project: providing services to taxonomists for standard genome sequencing and annotation.</title>
        <authorList>
            <consortium name="The Broad Institute Genomics Platform"/>
            <consortium name="The Broad Institute Genome Sequencing Center for Infectious Disease"/>
            <person name="Wu L."/>
            <person name="Ma J."/>
        </authorList>
    </citation>
    <scope>NUCLEOTIDE SEQUENCE [LARGE SCALE GENOMIC DNA]</scope>
    <source>
        <strain evidence="3">CGMCC 1.7064</strain>
    </source>
</reference>
<sequence>MTMDTKQESAVRSAGRLGWGAALGNVIQMELRQRLRTRSWYVMLAVWFVVIGLVTWGSVASYNTLAGDDLFFSPGRFVFEAVVGFVLFFGLLVAPAMSASTVSGDRAGGTLAVVQVTLATPGQLLTGKWLASWIAALGFLVAALPYIILAVVLGGLDVPGLVVFVLMVAVEFGVICALGTAVSAIVSRTLFAVVATYLLVALFSLGTLIGFALTAPLTMTTVPANQAVYPDEQPLVDEETEYDAAEWEPLRCAGPMVPQETLDTRSTYWMLAANPFVVVADAVPHPEKPPYDPDDPETWAPDGIMTSISTGVRYLQQPPETNVECANGQLMDQGQQDEDSEGTPVWPLGLGIQVAVAAALFAWGRQRIVAPAARLPRGTRVA</sequence>
<feature type="transmembrane region" description="Helical" evidence="1">
    <location>
        <begin position="39"/>
        <end position="57"/>
    </location>
</feature>
<keyword evidence="1" id="KW-0472">Membrane</keyword>
<protein>
    <submittedName>
        <fullName evidence="2">ABC transporter permease</fullName>
    </submittedName>
</protein>
<evidence type="ECO:0000256" key="1">
    <source>
        <dbReference type="SAM" id="Phobius"/>
    </source>
</evidence>
<keyword evidence="1" id="KW-1133">Transmembrane helix</keyword>
<proteinExistence type="predicted"/>
<feature type="transmembrane region" description="Helical" evidence="1">
    <location>
        <begin position="130"/>
        <end position="152"/>
    </location>
</feature>
<keyword evidence="3" id="KW-1185">Reference proteome</keyword>
<dbReference type="EMBL" id="BMLQ01000002">
    <property type="protein sequence ID" value="GGO42150.1"/>
    <property type="molecule type" value="Genomic_DNA"/>
</dbReference>
<dbReference type="RefSeq" id="WP_188804337.1">
    <property type="nucleotide sequence ID" value="NZ_BAAAOU010000001.1"/>
</dbReference>